<dbReference type="PROSITE" id="PS51257">
    <property type="entry name" value="PROKAR_LIPOPROTEIN"/>
    <property type="match status" value="1"/>
</dbReference>
<dbReference type="Proteomes" id="UP000198427">
    <property type="component" value="Unassembled WGS sequence"/>
</dbReference>
<accession>A0A2K9HK80</accession>
<protein>
    <submittedName>
        <fullName evidence="1">Uncharacterized protein</fullName>
    </submittedName>
</protein>
<gene>
    <name evidence="1" type="ORF">SAMN06265364_12124</name>
</gene>
<comment type="caution">
    <text evidence="1">The sequence shown here is derived from an EMBL/GenBank/DDBJ whole genome shotgun (WGS) entry which is preliminary data.</text>
</comment>
<organism evidence="1 2">
    <name type="scientific">Prevotella jejuni</name>
    <dbReference type="NCBI Taxonomy" id="1177574"/>
    <lineage>
        <taxon>Bacteria</taxon>
        <taxon>Pseudomonadati</taxon>
        <taxon>Bacteroidota</taxon>
        <taxon>Bacteroidia</taxon>
        <taxon>Bacteroidales</taxon>
        <taxon>Prevotellaceae</taxon>
        <taxon>Prevotella</taxon>
    </lineage>
</organism>
<proteinExistence type="predicted"/>
<evidence type="ECO:0000313" key="1">
    <source>
        <dbReference type="EMBL" id="SNR93982.1"/>
    </source>
</evidence>
<keyword evidence="2" id="KW-1185">Reference proteome</keyword>
<reference evidence="1 2" key="1">
    <citation type="submission" date="2017-06" db="EMBL/GenBank/DDBJ databases">
        <authorList>
            <person name="Varghese N."/>
            <person name="Submissions S."/>
        </authorList>
    </citation>
    <scope>NUCLEOTIDE SEQUENCE [LARGE SCALE GENOMIC DNA]</scope>
    <source>
        <strain evidence="1 2">DSM 26989</strain>
    </source>
</reference>
<evidence type="ECO:0000313" key="2">
    <source>
        <dbReference type="Proteomes" id="UP000198427"/>
    </source>
</evidence>
<sequence length="293" mass="32498">MRHSQFLVAGLLALTTLSFTACSSSDDDVDKPIIEQPSHVADAARYKVTTFGSTWKSIELSEGGRYFIVKNASILGTKDDEILSGSYEKKGDSYVLNGFGELTITPINKSSYSLQLTNKGKVSKLTAEKAGVLPSDKNTDYLCRTWKFSQLHLTVSYDGKQVYDGTATTTSFNDVKNGLKAAIDASEYKDKLKLAKERLDDFKDFDILQTVTFTHAGSYYVTNSRSNEDVMNYWQWTNANELVIAVSEKEDGFTDKEQLPLKFEKGKLLITDSDSDGHEVVTLTVTLLPVNGQ</sequence>
<dbReference type="EMBL" id="FZNZ01000021">
    <property type="protein sequence ID" value="SNR93982.1"/>
    <property type="molecule type" value="Genomic_DNA"/>
</dbReference>
<dbReference type="GeneID" id="94029076"/>
<dbReference type="KEGG" id="pje:CRM71_06590"/>
<dbReference type="RefSeq" id="WP_089366585.1">
    <property type="nucleotide sequence ID" value="NZ_CP023863.1"/>
</dbReference>
<name>A0A2K9HK80_9BACT</name>
<dbReference type="OrthoDB" id="1076345at2"/>
<dbReference type="AlphaFoldDB" id="A0A2K9HK80"/>